<dbReference type="Proteomes" id="UP000245626">
    <property type="component" value="Unassembled WGS sequence"/>
</dbReference>
<organism evidence="1 2">
    <name type="scientific">Violaceomyces palustris</name>
    <dbReference type="NCBI Taxonomy" id="1673888"/>
    <lineage>
        <taxon>Eukaryota</taxon>
        <taxon>Fungi</taxon>
        <taxon>Dikarya</taxon>
        <taxon>Basidiomycota</taxon>
        <taxon>Ustilaginomycotina</taxon>
        <taxon>Ustilaginomycetes</taxon>
        <taxon>Violaceomycetales</taxon>
        <taxon>Violaceomycetaceae</taxon>
        <taxon>Violaceomyces</taxon>
    </lineage>
</organism>
<evidence type="ECO:0000313" key="1">
    <source>
        <dbReference type="EMBL" id="PWN53014.1"/>
    </source>
</evidence>
<keyword evidence="2" id="KW-1185">Reference proteome</keyword>
<evidence type="ECO:0000313" key="2">
    <source>
        <dbReference type="Proteomes" id="UP000245626"/>
    </source>
</evidence>
<dbReference type="EMBL" id="KZ819746">
    <property type="protein sequence ID" value="PWN53014.1"/>
    <property type="molecule type" value="Genomic_DNA"/>
</dbReference>
<proteinExistence type="predicted"/>
<name>A0ACD0P4Q7_9BASI</name>
<accession>A0ACD0P4Q7</accession>
<reference evidence="1 2" key="1">
    <citation type="journal article" date="2018" name="Mol. Biol. Evol.">
        <title>Broad Genomic Sampling Reveals a Smut Pathogenic Ancestry of the Fungal Clade Ustilaginomycotina.</title>
        <authorList>
            <person name="Kijpornyongpan T."/>
            <person name="Mondo S.J."/>
            <person name="Barry K."/>
            <person name="Sandor L."/>
            <person name="Lee J."/>
            <person name="Lipzen A."/>
            <person name="Pangilinan J."/>
            <person name="LaButti K."/>
            <person name="Hainaut M."/>
            <person name="Henrissat B."/>
            <person name="Grigoriev I.V."/>
            <person name="Spatafora J.W."/>
            <person name="Aime M.C."/>
        </authorList>
    </citation>
    <scope>NUCLEOTIDE SEQUENCE [LARGE SCALE GENOMIC DNA]</scope>
    <source>
        <strain evidence="1 2">SA 807</strain>
    </source>
</reference>
<gene>
    <name evidence="1" type="ORF">IE53DRAFT_226475</name>
</gene>
<protein>
    <submittedName>
        <fullName evidence="1">Uncharacterized protein</fullName>
    </submittedName>
</protein>
<sequence>MFQRAKRNLSFVASPPPHTPLQLSPYGPSMSNASAGEGLQLEDATTPDVEIDYLTGHIKPNPDPRPHATQRGGRGRKKGGGDRDPSPSKEVPLWDPNHHRSTIRKLQRNLLAGEKGADAIQDLLASYRQLAQRSALRQGEWDVYLSLSLRHAALDAGVEDGRQRLSRILTIHDESTRSSQLIGLFRRYVDLCSRLFQIHHAVKIRGTEEEEDGVEEGERGVKQGSSSESGLDVVKDWTGLDGGPLLDPLTDLYHPSSISDLAASLGLGDGSEAWRDLIGPEATRERIREAYSRCARNSSGAHGVWEYLLDFETYYLTVTDRSQERIEALKQVYLARLRIPHKEQEATFQRFSRFVSSHFPPDEYEGLMTSANKSHTFSKSVWDAREAWEGSLPSTSKFDLAANPRADLDLYGSYWKPYLLWQSDRVRYLQKGKDKQLAEAELDMGAALYERAVSLFGTYPPSKREGELAESQPPSPEWEESNRKTIRGMTRIQKDSQRVEASQRHEERRTIAVGLWADYLTLLNGPRPDVSLLIEVGQRAIAAIPDSGSLRATLMRLSSRFSRPKSSIEELFGEAVSSGMLSSKVDDLVQLLLARTDCERDFAAKEIALREGTDISEVDPAADMDKFMDVYALQSLALGIAAELDPSQRDPLLRLEKSAIDWIERAVNHFGGPNSETAAALNPLAEKILDSLLKAQGNNPRTWIEITSYWIRRGDNKKARSLFKGAVGKKGMRTGSVASGGADEGYETLLESWIQFEHQRGGLEDVDYAIGRVRAERERLWREWYESYAAAQQDQEQLYAGSAAAQASQQGAEGTTGQPAPALAADVEMHEESTASREMESAAQTYQEGQVGDKRKVESSQVDQASAGTPVDERGSVSEPHAEGSVKKGKLDDKPPARDRENCSVLIAGMPEDVTKEEIRNFFRDCGRIVEISGPKVVTWSRALDEEGGQSAAAAVVEFGDRSAIPAARTRDLKLIRDRQVSVNIGWESTLYVTNFPEGWEDGSVRDAFGRFGAIFDVRWPSRKFVSTRRFCYVQFTLPESAQAALSLGGTRVTETNVLEVAISDPSRRKVRSDAHANEKELYVAGLPRFVGEADLRERFERFGKVTGVRMPAKGIAFIDFERALDAQMAMKETNGTKFKGRVMAVTLALPKGVHGAVGGGKKAPGSSDDAAKAAAAADRRERSVRLSGLPDDAQEALIQQCVEQLLGSGSVKRVYWTPGRDSNGLAVVEFHNASNVGKALLVEGLSYSGSQPLSVHAMEEKVPIGAGAPERASRSSDSSLTKEEAEQRPSTLSGFAPRSLASGGRGRGRGGRGRGRVGVGFTARPSQLGNDSSQQPMEIDVQPPAPSNQEDIQPKGQDYFRDMLRRG</sequence>